<organism evidence="2 3">
    <name type="scientific">Entomomonas moraniae</name>
    <dbReference type="NCBI Taxonomy" id="2213226"/>
    <lineage>
        <taxon>Bacteria</taxon>
        <taxon>Pseudomonadati</taxon>
        <taxon>Pseudomonadota</taxon>
        <taxon>Gammaproteobacteria</taxon>
        <taxon>Pseudomonadales</taxon>
        <taxon>Pseudomonadaceae</taxon>
        <taxon>Entomomonas</taxon>
    </lineage>
</organism>
<evidence type="ECO:0000313" key="2">
    <source>
        <dbReference type="EMBL" id="AZS50996.1"/>
    </source>
</evidence>
<reference evidence="3" key="1">
    <citation type="submission" date="2018-06" db="EMBL/GenBank/DDBJ databases">
        <title>Complete genome of Pseudomonas insecticola strain QZS01.</title>
        <authorList>
            <person name="Wang J."/>
            <person name="Su Q."/>
        </authorList>
    </citation>
    <scope>NUCLEOTIDE SEQUENCE [LARGE SCALE GENOMIC DNA]</scope>
    <source>
        <strain evidence="3">QZS01</strain>
    </source>
</reference>
<protein>
    <recommendedName>
        <fullName evidence="4">DUF4292 domain-containing protein</fullName>
    </recommendedName>
</protein>
<sequence>MTAKHNKLGRIFIILSLITSYTYANVQVCKTQDIIDKMEQRLDKITDYQVTIKSIVNNQQPAEMVVASKRPDLLKATIKISDNDTLTIVYDQQYQWIEEANMVYKVDLSKIKQRTPERPFNTDYSLAGGLLSGEDYVGTIKTILSIYDLKASCKGKEITLKGNINIEKFTKYTQIRQLNIPQDDFVKQFANTLKTATLSVNKDSYLVNKYSLVGTDQFKAYFSHYDFAPLTAEQLSFKLPKGLTPIDITPGAPDALPVPATDNDIAPDKTTPHN</sequence>
<dbReference type="RefSeq" id="WP_127163730.1">
    <property type="nucleotide sequence ID" value="NZ_CP029822.1"/>
</dbReference>
<proteinExistence type="predicted"/>
<evidence type="ECO:0000313" key="3">
    <source>
        <dbReference type="Proteomes" id="UP000273143"/>
    </source>
</evidence>
<name>A0A3Q9JNM8_9GAMM</name>
<gene>
    <name evidence="2" type="ORF">DM558_09480</name>
</gene>
<evidence type="ECO:0000256" key="1">
    <source>
        <dbReference type="SAM" id="MobiDB-lite"/>
    </source>
</evidence>
<keyword evidence="3" id="KW-1185">Reference proteome</keyword>
<dbReference type="Gene3D" id="2.50.20.10">
    <property type="entry name" value="Lipoprotein localisation LolA/LolB/LppX"/>
    <property type="match status" value="1"/>
</dbReference>
<dbReference type="Proteomes" id="UP000273143">
    <property type="component" value="Chromosome"/>
</dbReference>
<feature type="region of interest" description="Disordered" evidence="1">
    <location>
        <begin position="250"/>
        <end position="274"/>
    </location>
</feature>
<evidence type="ECO:0008006" key="4">
    <source>
        <dbReference type="Google" id="ProtNLM"/>
    </source>
</evidence>
<dbReference type="EMBL" id="CP029822">
    <property type="protein sequence ID" value="AZS50996.1"/>
    <property type="molecule type" value="Genomic_DNA"/>
</dbReference>
<dbReference type="AlphaFoldDB" id="A0A3Q9JNM8"/>
<accession>A0A3Q9JNM8</accession>
<dbReference type="KEGG" id="emo:DM558_09480"/>